<evidence type="ECO:0000313" key="2">
    <source>
        <dbReference type="Proteomes" id="UP001233836"/>
    </source>
</evidence>
<evidence type="ECO:0008006" key="3">
    <source>
        <dbReference type="Google" id="ProtNLM"/>
    </source>
</evidence>
<dbReference type="RefSeq" id="WP_307214321.1">
    <property type="nucleotide sequence ID" value="NZ_JAUSTI010000003.1"/>
</dbReference>
<dbReference type="Proteomes" id="UP001233836">
    <property type="component" value="Unassembled WGS sequence"/>
</dbReference>
<organism evidence="1 2">
    <name type="scientific">Paenibacillus tundrae</name>
    <dbReference type="NCBI Taxonomy" id="528187"/>
    <lineage>
        <taxon>Bacteria</taxon>
        <taxon>Bacillati</taxon>
        <taxon>Bacillota</taxon>
        <taxon>Bacilli</taxon>
        <taxon>Bacillales</taxon>
        <taxon>Paenibacillaceae</taxon>
        <taxon>Paenibacillus</taxon>
    </lineage>
</organism>
<name>A0ABT9WAC5_9BACL</name>
<evidence type="ECO:0000313" key="1">
    <source>
        <dbReference type="EMBL" id="MDQ0170075.1"/>
    </source>
</evidence>
<keyword evidence="2" id="KW-1185">Reference proteome</keyword>
<reference evidence="1 2" key="1">
    <citation type="submission" date="2023-07" db="EMBL/GenBank/DDBJ databases">
        <title>Sorghum-associated microbial communities from plants grown in Nebraska, USA.</title>
        <authorList>
            <person name="Schachtman D."/>
        </authorList>
    </citation>
    <scope>NUCLEOTIDE SEQUENCE [LARGE SCALE GENOMIC DNA]</scope>
    <source>
        <strain evidence="1 2">DS1314</strain>
    </source>
</reference>
<sequence>MGKIETCEVQQALLDIIEEFKTSPDDFNELAYISATNKSESYLRDKLAIYFQKKFPELIVSRKYLHKSGLLYDTSERYDIAILERVNNINVEPVLIIELKNWYCHDVPSKKVWNAVISDEMKVDLLSEKLGRMIDVIQIITFTHITNRVTDDLHNGIIKYQSFINDDIQKGKKKYPDEIDMYFNNWIKNDKKEYVKIETGPGKYQRREIKNYFYVISKKN</sequence>
<proteinExistence type="predicted"/>
<protein>
    <recommendedName>
        <fullName evidence="3">NERD domain-containing protein</fullName>
    </recommendedName>
</protein>
<dbReference type="EMBL" id="JAUSTI010000003">
    <property type="protein sequence ID" value="MDQ0170075.1"/>
    <property type="molecule type" value="Genomic_DNA"/>
</dbReference>
<gene>
    <name evidence="1" type="ORF">J2T19_001515</name>
</gene>
<accession>A0ABT9WAC5</accession>
<comment type="caution">
    <text evidence="1">The sequence shown here is derived from an EMBL/GenBank/DDBJ whole genome shotgun (WGS) entry which is preliminary data.</text>
</comment>